<evidence type="ECO:0000256" key="6">
    <source>
        <dbReference type="ARBA" id="ARBA00023212"/>
    </source>
</evidence>
<dbReference type="PROSITE" id="PS50082">
    <property type="entry name" value="WD_REPEATS_2"/>
    <property type="match status" value="1"/>
</dbReference>
<accession>A0ABQ9K2B6</accession>
<keyword evidence="10" id="KW-1185">Reference proteome</keyword>
<evidence type="ECO:0000256" key="5">
    <source>
        <dbReference type="ARBA" id="ARBA00023054"/>
    </source>
</evidence>
<dbReference type="SMART" id="SM00320">
    <property type="entry name" value="WD40"/>
    <property type="match status" value="3"/>
</dbReference>
<dbReference type="SUPFAM" id="SSF50978">
    <property type="entry name" value="WD40 repeat-like"/>
    <property type="match status" value="1"/>
</dbReference>
<keyword evidence="4" id="KW-0677">Repeat</keyword>
<keyword evidence="5" id="KW-0175">Coiled coil</keyword>
<protein>
    <submittedName>
        <fullName evidence="9">Uncharacterized protein</fullName>
    </submittedName>
</protein>
<keyword evidence="6" id="KW-0206">Cytoskeleton</keyword>
<dbReference type="PROSITE" id="PS50294">
    <property type="entry name" value="WD_REPEATS_REGION"/>
    <property type="match status" value="1"/>
</dbReference>
<evidence type="ECO:0000256" key="8">
    <source>
        <dbReference type="PROSITE-ProRule" id="PRU00221"/>
    </source>
</evidence>
<name>A0ABQ9K2B6_9CUCU</name>
<dbReference type="InterPro" id="IPR015943">
    <property type="entry name" value="WD40/YVTN_repeat-like_dom_sf"/>
</dbReference>
<dbReference type="InterPro" id="IPR036322">
    <property type="entry name" value="WD40_repeat_dom_sf"/>
</dbReference>
<evidence type="ECO:0000313" key="9">
    <source>
        <dbReference type="EMBL" id="KAJ8984435.1"/>
    </source>
</evidence>
<dbReference type="PANTHER" id="PTHR14885">
    <property type="entry name" value="CILIA- AND FLAGELLA-ASSOCIATED PROTEIN 43-RELATED"/>
    <property type="match status" value="1"/>
</dbReference>
<evidence type="ECO:0000256" key="3">
    <source>
        <dbReference type="ARBA" id="ARBA00022574"/>
    </source>
</evidence>
<keyword evidence="7" id="KW-0966">Cell projection</keyword>
<organism evidence="9 10">
    <name type="scientific">Molorchus minor</name>
    <dbReference type="NCBI Taxonomy" id="1323400"/>
    <lineage>
        <taxon>Eukaryota</taxon>
        <taxon>Metazoa</taxon>
        <taxon>Ecdysozoa</taxon>
        <taxon>Arthropoda</taxon>
        <taxon>Hexapoda</taxon>
        <taxon>Insecta</taxon>
        <taxon>Pterygota</taxon>
        <taxon>Neoptera</taxon>
        <taxon>Endopterygota</taxon>
        <taxon>Coleoptera</taxon>
        <taxon>Polyphaga</taxon>
        <taxon>Cucujiformia</taxon>
        <taxon>Chrysomeloidea</taxon>
        <taxon>Cerambycidae</taxon>
        <taxon>Lamiinae</taxon>
        <taxon>Monochamini</taxon>
        <taxon>Molorchus</taxon>
    </lineage>
</organism>
<evidence type="ECO:0000313" key="10">
    <source>
        <dbReference type="Proteomes" id="UP001162164"/>
    </source>
</evidence>
<reference evidence="9" key="1">
    <citation type="journal article" date="2023" name="Insect Mol. Biol.">
        <title>Genome sequencing provides insights into the evolution of gene families encoding plant cell wall-degrading enzymes in longhorned beetles.</title>
        <authorList>
            <person name="Shin N.R."/>
            <person name="Okamura Y."/>
            <person name="Kirsch R."/>
            <person name="Pauchet Y."/>
        </authorList>
    </citation>
    <scope>NUCLEOTIDE SEQUENCE</scope>
    <source>
        <strain evidence="9">MMC_N1</strain>
    </source>
</reference>
<evidence type="ECO:0000256" key="2">
    <source>
        <dbReference type="ARBA" id="ARBA00022490"/>
    </source>
</evidence>
<gene>
    <name evidence="9" type="ORF">NQ317_012498</name>
</gene>
<keyword evidence="3 8" id="KW-0853">WD repeat</keyword>
<sequence length="397" mass="45556">MAITFTGLKLKGELGRFGKTEYSDIFGILPMPDEKVLSGCYWGNILVWDAGLITLEVFRSMRKTCHDGPIVQMFYEEEELWTVSMDGHIRVWWYEKIDQADPPDDDRVVLLDPSYDFYTPGTMLMSIEKRYPHDDGDRFFMDRLLWLQDGNGGIWLIDLNTEDEPRPSEQLYRCHAGEVRDIANCSFGPYFASLGEGGRLFIYNYLERKRLYEHCFPAKGTCLLWPSLEVVKTGDIILAGFDDGQVRVVLINLSEEENIKMTITQAIKPHNRPVTAMSVNPTGTILVTGGQDKTIFIFKLDIDEYSDDFLVPIGYIDSPDIVTCITWHFLKRCRGSGWLSTRAYDASGGPEDVQPYTGISFLLDLEPKMNLFKTYKAQIRRDIKIKEIQERKAKKIS</sequence>
<evidence type="ECO:0000256" key="4">
    <source>
        <dbReference type="ARBA" id="ARBA00022737"/>
    </source>
</evidence>
<dbReference type="EMBL" id="JAPWTJ010000036">
    <property type="protein sequence ID" value="KAJ8984435.1"/>
    <property type="molecule type" value="Genomic_DNA"/>
</dbReference>
<dbReference type="Gene3D" id="2.130.10.10">
    <property type="entry name" value="YVTN repeat-like/Quinoprotein amine dehydrogenase"/>
    <property type="match status" value="2"/>
</dbReference>
<keyword evidence="2" id="KW-0963">Cytoplasm</keyword>
<dbReference type="PANTHER" id="PTHR14885:SF3">
    <property type="entry name" value="CILIA- AND FLAGELLA-ASSOCIATED PROTEIN 44"/>
    <property type="match status" value="1"/>
</dbReference>
<evidence type="ECO:0000256" key="1">
    <source>
        <dbReference type="ARBA" id="ARBA00004430"/>
    </source>
</evidence>
<dbReference type="Proteomes" id="UP001162164">
    <property type="component" value="Unassembled WGS sequence"/>
</dbReference>
<dbReference type="Pfam" id="PF00400">
    <property type="entry name" value="WD40"/>
    <property type="match status" value="1"/>
</dbReference>
<proteinExistence type="predicted"/>
<dbReference type="InterPro" id="IPR001680">
    <property type="entry name" value="WD40_rpt"/>
</dbReference>
<evidence type="ECO:0000256" key="7">
    <source>
        <dbReference type="ARBA" id="ARBA00023273"/>
    </source>
</evidence>
<comment type="caution">
    <text evidence="9">The sequence shown here is derived from an EMBL/GenBank/DDBJ whole genome shotgun (WGS) entry which is preliminary data.</text>
</comment>
<comment type="subcellular location">
    <subcellularLocation>
        <location evidence="1">Cytoplasm</location>
        <location evidence="1">Cytoskeleton</location>
        <location evidence="1">Cilium axoneme</location>
    </subcellularLocation>
</comment>
<feature type="repeat" description="WD" evidence="8">
    <location>
        <begin position="267"/>
        <end position="301"/>
    </location>
</feature>